<comment type="caution">
    <text evidence="1">The sequence shown here is derived from an EMBL/GenBank/DDBJ whole genome shotgun (WGS) entry which is preliminary data.</text>
</comment>
<dbReference type="EMBL" id="JBHSGW010000005">
    <property type="protein sequence ID" value="MFC4739793.1"/>
    <property type="molecule type" value="Genomic_DNA"/>
</dbReference>
<reference evidence="2" key="1">
    <citation type="journal article" date="2019" name="Int. J. Syst. Evol. Microbiol.">
        <title>The Global Catalogue of Microorganisms (GCM) 10K type strain sequencing project: providing services to taxonomists for standard genome sequencing and annotation.</title>
        <authorList>
            <consortium name="The Broad Institute Genomics Platform"/>
            <consortium name="The Broad Institute Genome Sequencing Center for Infectious Disease"/>
            <person name="Wu L."/>
            <person name="Ma J."/>
        </authorList>
    </citation>
    <scope>NUCLEOTIDE SEQUENCE [LARGE SCALE GENOMIC DNA]</scope>
    <source>
        <strain evidence="2">CCUG 50349</strain>
    </source>
</reference>
<evidence type="ECO:0000313" key="2">
    <source>
        <dbReference type="Proteomes" id="UP001595885"/>
    </source>
</evidence>
<evidence type="ECO:0000313" key="1">
    <source>
        <dbReference type="EMBL" id="MFC4739793.1"/>
    </source>
</evidence>
<dbReference type="Pfam" id="PF13585">
    <property type="entry name" value="CHU_C"/>
    <property type="match status" value="1"/>
</dbReference>
<dbReference type="InterPro" id="IPR026341">
    <property type="entry name" value="T9SS_type_B"/>
</dbReference>
<protein>
    <submittedName>
        <fullName evidence="1">T9SS type B sorting domain-containing protein</fullName>
    </submittedName>
</protein>
<dbReference type="InterPro" id="IPR013783">
    <property type="entry name" value="Ig-like_fold"/>
</dbReference>
<sequence length="891" mass="96474">GVSPLTSPYCNTSNAQSIFVRLENGDTGCFDTVIMDLRVEPLPELVIPDPVEECGANQDGFAIFDLTALEADMLNGASDITLSYYETYIDAQNQTNPIPNTTAYQNIDPFNQIIYVLAVNDVTGCSSIEMIQLIAHPAPIMPSLDDLIVCDNNYDGFAYFDLTQQNPDILAANTISPLEIRYYTTALDAANGTAAIVNTANFYGGAFQQTIWVVVTDPATGCSATTTFDLIINVPVDVRGQNNKLTLCDESLPNDQFTTFDLTVMNAQILGSNTGTITYYLNLADAQSGNNPIATPTAFVNTIAAVQTIYAVVTSVDGCNSITTVTIRVEPLPTPKTDPPALVACDDDQTMIGTEQFDLTTNITYIQDGYPNLTFEYYPTIADAVAGTNEILNPTTYEGSGTIIIKVMNNRVDYLGENCYQLVEQELIVNPLPVVVDTTYVICDDDTDGFATFTLSDYDAQLLDPQSTADFTVTYYDTQANAQAGTSTGLLSNTYTNGTNPELIYPRVVDNATGCVNALAEVTLVVKLRAIANPISQATLDMFTICDYYNDNDGVAQFDLTIVETELLGSQTTPPITISYHLTPQDQATGDNAIADPTTYVNTTSPGTQIIYIRVERENDDPLDTTAECYDVAEITLNVELLAEPVITSDTGFNIICVDYNTGALISGLVLDSGVPAGSGYTYQWALNGTDIIDGTGTDATYTITDASPGTYSVVVTSTTAQACVSDVATFDVIQSGPAANLQSYVSGSFEENQTITIIHDGFGSSYEYQLDGEGPWQSSPVFTNVPAGEHTVIVRDATNPDYRCDEMEINNVSIINYPHFFTPNGDGINDNWNITGLDGQDTAKIYIFDRYGKLLKQISSTGDGWNGTLNGQPLPATDYWFTVDYYEIKP</sequence>
<dbReference type="NCBIfam" id="TIGR04131">
    <property type="entry name" value="Bac_Flav_CTERM"/>
    <property type="match status" value="1"/>
</dbReference>
<proteinExistence type="predicted"/>
<feature type="non-terminal residue" evidence="1">
    <location>
        <position position="891"/>
    </location>
</feature>
<feature type="non-terminal residue" evidence="1">
    <location>
        <position position="1"/>
    </location>
</feature>
<keyword evidence="2" id="KW-1185">Reference proteome</keyword>
<gene>
    <name evidence="1" type="ORF">ACFO3U_07265</name>
</gene>
<dbReference type="Proteomes" id="UP001595885">
    <property type="component" value="Unassembled WGS sequence"/>
</dbReference>
<name>A0ABV9P2J6_9FLAO</name>
<dbReference type="Gene3D" id="2.60.40.10">
    <property type="entry name" value="Immunoglobulins"/>
    <property type="match status" value="1"/>
</dbReference>
<dbReference type="RefSeq" id="WP_379739920.1">
    <property type="nucleotide sequence ID" value="NZ_JBHSGW010000005.1"/>
</dbReference>
<organism evidence="1 2">
    <name type="scientific">Flavobacterium ponti</name>
    <dbReference type="NCBI Taxonomy" id="665133"/>
    <lineage>
        <taxon>Bacteria</taxon>
        <taxon>Pseudomonadati</taxon>
        <taxon>Bacteroidota</taxon>
        <taxon>Flavobacteriia</taxon>
        <taxon>Flavobacteriales</taxon>
        <taxon>Flavobacteriaceae</taxon>
        <taxon>Flavobacterium</taxon>
    </lineage>
</organism>
<accession>A0ABV9P2J6</accession>